<sequence length="316" mass="33315">MKEGSAGTAVQAVTLCLASLVLALAGGVIPIVGSFFTLLTPLPLILLSLRAGRVGALLGMLVVGICVAGLLGPGYAWFFYIQFGLPAMVLAETIRRQWTPEVSVAAGSVTVLMGGLIGLVLAAWGAGGSLVDFLQHRLDIAVRDAMDLYGKMGVASDEVGPLFASVDEVRTFLLTTSPGLFMAAALLSTSANFFLARRGVAQVAVAGGPAPGFTWRVADWLVWVFIGSAALLLSGLPIAKEIGFNGLLVMITVYFLQGLAITTFWIRRLRLSPFVGLLGVALLLLQPLLLLLVALVGLFDIWVVFRRHSLPTAPDV</sequence>
<dbReference type="Proteomes" id="UP000334340">
    <property type="component" value="Unassembled WGS sequence"/>
</dbReference>
<evidence type="ECO:0008006" key="4">
    <source>
        <dbReference type="Google" id="ProtNLM"/>
    </source>
</evidence>
<organism evidence="2 3">
    <name type="scientific">Candidatus Methylomirabilis lanthanidiphila</name>
    <dbReference type="NCBI Taxonomy" id="2211376"/>
    <lineage>
        <taxon>Bacteria</taxon>
        <taxon>Candidatus Methylomirabilota</taxon>
        <taxon>Candidatus Methylomirabilia</taxon>
        <taxon>Candidatus Methylomirabilales</taxon>
        <taxon>Candidatus Methylomirabilaceae</taxon>
        <taxon>Candidatus Methylomirabilis</taxon>
    </lineage>
</organism>
<dbReference type="AlphaFoldDB" id="A0A564ZKM6"/>
<feature type="transmembrane region" description="Helical" evidence="1">
    <location>
        <begin position="172"/>
        <end position="196"/>
    </location>
</feature>
<dbReference type="PANTHER" id="PTHR41324">
    <property type="entry name" value="MEMBRANE PROTEIN-RELATED"/>
    <property type="match status" value="1"/>
</dbReference>
<keyword evidence="3" id="KW-1185">Reference proteome</keyword>
<protein>
    <recommendedName>
        <fullName evidence="4">DUF2232 domain-containing protein</fullName>
    </recommendedName>
</protein>
<feature type="transmembrane region" description="Helical" evidence="1">
    <location>
        <begin position="242"/>
        <end position="266"/>
    </location>
</feature>
<feature type="transmembrane region" description="Helical" evidence="1">
    <location>
        <begin position="102"/>
        <end position="124"/>
    </location>
</feature>
<name>A0A564ZKM6_9BACT</name>
<dbReference type="PANTHER" id="PTHR41324:SF1">
    <property type="entry name" value="DUF2232 DOMAIN-CONTAINING PROTEIN"/>
    <property type="match status" value="1"/>
</dbReference>
<keyword evidence="1" id="KW-1133">Transmembrane helix</keyword>
<keyword evidence="1" id="KW-0472">Membrane</keyword>
<dbReference type="EMBL" id="CABIKM010000023">
    <property type="protein sequence ID" value="VUZ85202.1"/>
    <property type="molecule type" value="Genomic_DNA"/>
</dbReference>
<keyword evidence="1" id="KW-0812">Transmembrane</keyword>
<evidence type="ECO:0000256" key="1">
    <source>
        <dbReference type="SAM" id="Phobius"/>
    </source>
</evidence>
<reference evidence="2 3" key="1">
    <citation type="submission" date="2019-07" db="EMBL/GenBank/DDBJ databases">
        <authorList>
            <person name="Cremers G."/>
        </authorList>
    </citation>
    <scope>NUCLEOTIDE SEQUENCE [LARGE SCALE GENOMIC DNA]</scope>
</reference>
<accession>A0A564ZKM6</accession>
<gene>
    <name evidence="2" type="ORF">MELA_01579</name>
</gene>
<evidence type="ECO:0000313" key="3">
    <source>
        <dbReference type="Proteomes" id="UP000334340"/>
    </source>
</evidence>
<feature type="transmembrane region" description="Helical" evidence="1">
    <location>
        <begin position="278"/>
        <end position="305"/>
    </location>
</feature>
<evidence type="ECO:0000313" key="2">
    <source>
        <dbReference type="EMBL" id="VUZ85202.1"/>
    </source>
</evidence>
<feature type="transmembrane region" description="Helical" evidence="1">
    <location>
        <begin position="217"/>
        <end position="236"/>
    </location>
</feature>
<dbReference type="Pfam" id="PF09991">
    <property type="entry name" value="DUF2232"/>
    <property type="match status" value="1"/>
</dbReference>
<feature type="transmembrane region" description="Helical" evidence="1">
    <location>
        <begin position="12"/>
        <end position="36"/>
    </location>
</feature>
<feature type="transmembrane region" description="Helical" evidence="1">
    <location>
        <begin position="56"/>
        <end position="81"/>
    </location>
</feature>
<dbReference type="InterPro" id="IPR018710">
    <property type="entry name" value="DUF2232"/>
</dbReference>
<proteinExistence type="predicted"/>